<keyword evidence="1" id="KW-0472">Membrane</keyword>
<feature type="transmembrane region" description="Helical" evidence="1">
    <location>
        <begin position="59"/>
        <end position="79"/>
    </location>
</feature>
<keyword evidence="1" id="KW-0812">Transmembrane</keyword>
<dbReference type="EMBL" id="KV429048">
    <property type="protein sequence ID" value="KZT70997.1"/>
    <property type="molecule type" value="Genomic_DNA"/>
</dbReference>
<proteinExistence type="predicted"/>
<feature type="transmembrane region" description="Helical" evidence="1">
    <location>
        <begin position="28"/>
        <end position="47"/>
    </location>
</feature>
<evidence type="ECO:0000313" key="3">
    <source>
        <dbReference type="Proteomes" id="UP000076727"/>
    </source>
</evidence>
<evidence type="ECO:0008006" key="4">
    <source>
        <dbReference type="Google" id="ProtNLM"/>
    </source>
</evidence>
<organism evidence="2 3">
    <name type="scientific">Daedalea quercina L-15889</name>
    <dbReference type="NCBI Taxonomy" id="1314783"/>
    <lineage>
        <taxon>Eukaryota</taxon>
        <taxon>Fungi</taxon>
        <taxon>Dikarya</taxon>
        <taxon>Basidiomycota</taxon>
        <taxon>Agaricomycotina</taxon>
        <taxon>Agaricomycetes</taxon>
        <taxon>Polyporales</taxon>
        <taxon>Fomitopsis</taxon>
    </lineage>
</organism>
<keyword evidence="1" id="KW-1133">Transmembrane helix</keyword>
<feature type="non-terminal residue" evidence="2">
    <location>
        <position position="287"/>
    </location>
</feature>
<accession>A0A165RP77</accession>
<sequence>PDMNASWTPKESPSDLWLEKSLFAGQHIASMGFGAHTLVFFTTIYYILKQRNGKKPRWLEYVTAIFVSSLVYVVCSIYQEEIVYINQRDYPGGPFAWITQREGGTANIIGQSGGIICLALTDALLLCRCFAVWGHQWSVIVFPFLMYLASLGALFTAQLAQPDQGWWGHSIQNFSRPYFLIVLSFNIITSALLVARLLYMRRLIIRVIGPEHARVYTAAATIVIESALPLGLYCLVLAVIYSIQNYAENLLIVALVQLEAMASETIILRVVRGRAWTRTTTSDIISE</sequence>
<dbReference type="AlphaFoldDB" id="A0A165RP77"/>
<feature type="non-terminal residue" evidence="2">
    <location>
        <position position="1"/>
    </location>
</feature>
<dbReference type="OrthoDB" id="2796825at2759"/>
<feature type="transmembrane region" description="Helical" evidence="1">
    <location>
        <begin position="139"/>
        <end position="158"/>
    </location>
</feature>
<name>A0A165RP77_9APHY</name>
<evidence type="ECO:0000313" key="2">
    <source>
        <dbReference type="EMBL" id="KZT70997.1"/>
    </source>
</evidence>
<evidence type="ECO:0000256" key="1">
    <source>
        <dbReference type="SAM" id="Phobius"/>
    </source>
</evidence>
<keyword evidence="3" id="KW-1185">Reference proteome</keyword>
<feature type="transmembrane region" description="Helical" evidence="1">
    <location>
        <begin position="250"/>
        <end position="271"/>
    </location>
</feature>
<gene>
    <name evidence="2" type="ORF">DAEQUDRAFT_645787</name>
</gene>
<feature type="transmembrane region" description="Helical" evidence="1">
    <location>
        <begin position="108"/>
        <end position="127"/>
    </location>
</feature>
<dbReference type="Proteomes" id="UP000076727">
    <property type="component" value="Unassembled WGS sequence"/>
</dbReference>
<feature type="transmembrane region" description="Helical" evidence="1">
    <location>
        <begin position="220"/>
        <end position="244"/>
    </location>
</feature>
<reference evidence="2 3" key="1">
    <citation type="journal article" date="2016" name="Mol. Biol. Evol.">
        <title>Comparative Genomics of Early-Diverging Mushroom-Forming Fungi Provides Insights into the Origins of Lignocellulose Decay Capabilities.</title>
        <authorList>
            <person name="Nagy L.G."/>
            <person name="Riley R."/>
            <person name="Tritt A."/>
            <person name="Adam C."/>
            <person name="Daum C."/>
            <person name="Floudas D."/>
            <person name="Sun H."/>
            <person name="Yadav J.S."/>
            <person name="Pangilinan J."/>
            <person name="Larsson K.H."/>
            <person name="Matsuura K."/>
            <person name="Barry K."/>
            <person name="Labutti K."/>
            <person name="Kuo R."/>
            <person name="Ohm R.A."/>
            <person name="Bhattacharya S.S."/>
            <person name="Shirouzu T."/>
            <person name="Yoshinaga Y."/>
            <person name="Martin F.M."/>
            <person name="Grigoriev I.V."/>
            <person name="Hibbett D.S."/>
        </authorList>
    </citation>
    <scope>NUCLEOTIDE SEQUENCE [LARGE SCALE GENOMIC DNA]</scope>
    <source>
        <strain evidence="2 3">L-15889</strain>
    </source>
</reference>
<feature type="transmembrane region" description="Helical" evidence="1">
    <location>
        <begin position="178"/>
        <end position="199"/>
    </location>
</feature>
<protein>
    <recommendedName>
        <fullName evidence="4">Fungal pheromone STE3G-protein-coupled receptor</fullName>
    </recommendedName>
</protein>